<organism evidence="2 3">
    <name type="scientific">Mariniblastus fucicola</name>
    <dbReference type="NCBI Taxonomy" id="980251"/>
    <lineage>
        <taxon>Bacteria</taxon>
        <taxon>Pseudomonadati</taxon>
        <taxon>Planctomycetota</taxon>
        <taxon>Planctomycetia</taxon>
        <taxon>Pirellulales</taxon>
        <taxon>Pirellulaceae</taxon>
        <taxon>Mariniblastus</taxon>
    </lineage>
</organism>
<evidence type="ECO:0000313" key="3">
    <source>
        <dbReference type="Proteomes" id="UP000322214"/>
    </source>
</evidence>
<name>A0A5B9PAR3_9BACT</name>
<gene>
    <name evidence="2" type="ORF">MFFC18_14440</name>
</gene>
<reference evidence="2 3" key="1">
    <citation type="submission" date="2019-08" db="EMBL/GenBank/DDBJ databases">
        <title>Deep-cultivation of Planctomycetes and their phenomic and genomic characterization uncovers novel biology.</title>
        <authorList>
            <person name="Wiegand S."/>
            <person name="Jogler M."/>
            <person name="Boedeker C."/>
            <person name="Pinto D."/>
            <person name="Vollmers J."/>
            <person name="Rivas-Marin E."/>
            <person name="Kohn T."/>
            <person name="Peeters S.H."/>
            <person name="Heuer A."/>
            <person name="Rast P."/>
            <person name="Oberbeckmann S."/>
            <person name="Bunk B."/>
            <person name="Jeske O."/>
            <person name="Meyerdierks A."/>
            <person name="Storesund J.E."/>
            <person name="Kallscheuer N."/>
            <person name="Luecker S."/>
            <person name="Lage O.M."/>
            <person name="Pohl T."/>
            <person name="Merkel B.J."/>
            <person name="Hornburger P."/>
            <person name="Mueller R.-W."/>
            <person name="Bruemmer F."/>
            <person name="Labrenz M."/>
            <person name="Spormann A.M."/>
            <person name="Op den Camp H."/>
            <person name="Overmann J."/>
            <person name="Amann R."/>
            <person name="Jetten M.S.M."/>
            <person name="Mascher T."/>
            <person name="Medema M.H."/>
            <person name="Devos D.P."/>
            <person name="Kaster A.-K."/>
            <person name="Ovreas L."/>
            <person name="Rohde M."/>
            <person name="Galperin M.Y."/>
            <person name="Jogler C."/>
        </authorList>
    </citation>
    <scope>NUCLEOTIDE SEQUENCE [LARGE SCALE GENOMIC DNA]</scope>
    <source>
        <strain evidence="2 3">FC18</strain>
    </source>
</reference>
<proteinExistence type="predicted"/>
<evidence type="ECO:0000313" key="2">
    <source>
        <dbReference type="EMBL" id="QEG21586.1"/>
    </source>
</evidence>
<dbReference type="EMBL" id="CP042912">
    <property type="protein sequence ID" value="QEG21586.1"/>
    <property type="molecule type" value="Genomic_DNA"/>
</dbReference>
<dbReference type="KEGG" id="mff:MFFC18_14440"/>
<protein>
    <submittedName>
        <fullName evidence="2">Uncharacterized protein</fullName>
    </submittedName>
</protein>
<dbReference type="AlphaFoldDB" id="A0A5B9PAR3"/>
<sequence>MPDRSATGNRNFVQPANLPFFNLQLVAKVHNQTKKPFSALLWPTKPDKFDLLPAAGPYPKNCPVMDTEQAATCAGVPQTTTSPPASPPSGPRSIIQSADLSTSRLCSITTTECP</sequence>
<feature type="region of interest" description="Disordered" evidence="1">
    <location>
        <begin position="74"/>
        <end position="96"/>
    </location>
</feature>
<accession>A0A5B9PAR3</accession>
<evidence type="ECO:0000256" key="1">
    <source>
        <dbReference type="SAM" id="MobiDB-lite"/>
    </source>
</evidence>
<keyword evidence="3" id="KW-1185">Reference proteome</keyword>
<dbReference type="Proteomes" id="UP000322214">
    <property type="component" value="Chromosome"/>
</dbReference>